<reference evidence="3" key="1">
    <citation type="submission" date="2016-10" db="EMBL/GenBank/DDBJ databases">
        <authorList>
            <person name="Varghese N."/>
            <person name="Submissions S."/>
        </authorList>
    </citation>
    <scope>NUCLEOTIDE SEQUENCE [LARGE SCALE GENOMIC DNA]</scope>
    <source>
        <strain evidence="3">DSM 26879</strain>
    </source>
</reference>
<evidence type="ECO:0000313" key="2">
    <source>
        <dbReference type="EMBL" id="SFR43314.1"/>
    </source>
</evidence>
<dbReference type="InterPro" id="IPR038694">
    <property type="entry name" value="DUF427_sf"/>
</dbReference>
<dbReference type="AlphaFoldDB" id="A0A1I6GMA9"/>
<name>A0A1I6GMA9_9RHOB</name>
<dbReference type="OrthoDB" id="9815163at2"/>
<protein>
    <submittedName>
        <fullName evidence="2">Uncharacterized conserved protein, DUF427 family</fullName>
    </submittedName>
</protein>
<dbReference type="RefSeq" id="WP_090199300.1">
    <property type="nucleotide sequence ID" value="NZ_FOYP01000001.1"/>
</dbReference>
<organism evidence="2 3">
    <name type="scientific">Yoonia tamlensis</name>
    <dbReference type="NCBI Taxonomy" id="390270"/>
    <lineage>
        <taxon>Bacteria</taxon>
        <taxon>Pseudomonadati</taxon>
        <taxon>Pseudomonadota</taxon>
        <taxon>Alphaproteobacteria</taxon>
        <taxon>Rhodobacterales</taxon>
        <taxon>Paracoccaceae</taxon>
        <taxon>Yoonia</taxon>
    </lineage>
</organism>
<accession>A0A1I6GMA9</accession>
<dbReference type="Pfam" id="PF04248">
    <property type="entry name" value="NTP_transf_9"/>
    <property type="match status" value="1"/>
</dbReference>
<dbReference type="PANTHER" id="PTHR34310:SF9">
    <property type="entry name" value="BLR5716 PROTEIN"/>
    <property type="match status" value="1"/>
</dbReference>
<dbReference type="PANTHER" id="PTHR34310">
    <property type="entry name" value="DUF427 DOMAIN PROTEIN (AFU_ORTHOLOGUE AFUA_3G02220)"/>
    <property type="match status" value="1"/>
</dbReference>
<sequence length="113" mass="12256">MADHIQIRPATGTWVVRAGGAVLGESQDALELTEGDNAPVIYFPRSDIAMAFLEPSQTTTQCPYKGTASYFSIVAKSGPIADAVWSYENPNPQVAQIKDYLAFYAEKVAVEQV</sequence>
<evidence type="ECO:0000313" key="3">
    <source>
        <dbReference type="Proteomes" id="UP000199478"/>
    </source>
</evidence>
<dbReference type="STRING" id="390270.SAMN04488005_1890"/>
<gene>
    <name evidence="2" type="ORF">SAMN04488005_1890</name>
</gene>
<dbReference type="InterPro" id="IPR007361">
    <property type="entry name" value="DUF427"/>
</dbReference>
<dbReference type="Gene3D" id="2.170.150.40">
    <property type="entry name" value="Domain of unknown function (DUF427)"/>
    <property type="match status" value="1"/>
</dbReference>
<dbReference type="Proteomes" id="UP000199478">
    <property type="component" value="Unassembled WGS sequence"/>
</dbReference>
<feature type="domain" description="DUF427" evidence="1">
    <location>
        <begin position="15"/>
        <end position="106"/>
    </location>
</feature>
<evidence type="ECO:0000259" key="1">
    <source>
        <dbReference type="Pfam" id="PF04248"/>
    </source>
</evidence>
<keyword evidence="3" id="KW-1185">Reference proteome</keyword>
<proteinExistence type="predicted"/>
<dbReference type="EMBL" id="FOYP01000001">
    <property type="protein sequence ID" value="SFR43314.1"/>
    <property type="molecule type" value="Genomic_DNA"/>
</dbReference>